<evidence type="ECO:0000256" key="2">
    <source>
        <dbReference type="ARBA" id="ARBA00022729"/>
    </source>
</evidence>
<reference evidence="7 8" key="1">
    <citation type="submission" date="2022-08" db="EMBL/GenBank/DDBJ databases">
        <title>Proteogenomics of the novel Dehalobacterium formicoaceticum strain EZ94 highlights a key role of methyltransferases during anaerobic dichloromethane degradation.</title>
        <authorList>
            <person name="Wasmund K."/>
        </authorList>
    </citation>
    <scope>NUCLEOTIDE SEQUENCE [LARGE SCALE GENOMIC DNA]</scope>
    <source>
        <strain evidence="7 8">EZ94</strain>
    </source>
</reference>
<accession>A0ABT1Y2Y2</accession>
<gene>
    <name evidence="7" type="ORF">NVS47_06840</name>
</gene>
<dbReference type="Gene3D" id="2.70.98.70">
    <property type="match status" value="1"/>
</dbReference>
<keyword evidence="8" id="KW-1185">Reference proteome</keyword>
<dbReference type="Gene3D" id="1.50.10.100">
    <property type="entry name" value="Chondroitin AC/alginate lyase"/>
    <property type="match status" value="1"/>
</dbReference>
<comment type="caution">
    <text evidence="7">The sequence shown here is derived from an EMBL/GenBank/DDBJ whole genome shotgun (WGS) entry which is preliminary data.</text>
</comment>
<dbReference type="EMBL" id="JANPWE010000002">
    <property type="protein sequence ID" value="MCR6545232.1"/>
    <property type="molecule type" value="Genomic_DNA"/>
</dbReference>
<dbReference type="InterPro" id="IPR008929">
    <property type="entry name" value="Chondroitin_lyas"/>
</dbReference>
<evidence type="ECO:0000259" key="5">
    <source>
        <dbReference type="Pfam" id="PF07940"/>
    </source>
</evidence>
<dbReference type="PANTHER" id="PTHR39210">
    <property type="entry name" value="HEPARIN-SULFATE LYASE"/>
    <property type="match status" value="1"/>
</dbReference>
<feature type="domain" description="Heparinase II/III-like C-terminal" evidence="5">
    <location>
        <begin position="399"/>
        <end position="621"/>
    </location>
</feature>
<comment type="subcellular location">
    <subcellularLocation>
        <location evidence="1">Periplasm</location>
    </subcellularLocation>
</comment>
<evidence type="ECO:0000259" key="6">
    <source>
        <dbReference type="Pfam" id="PF16889"/>
    </source>
</evidence>
<sequence length="630" mass="73369">MGNLWWYINRMKAMSLMEILWRLQQKQIHKKERKTFGNSKTSVTNKVFNKRLERLNIDEGRLGLNLSNHKYSSKKTIALFDVFEYELYKKNWHAGFQTKNEWPLKFSYDLDYKQRVDIGDVRTNWELNRHFQFPLLAKGCFVTKDPVYMNELVDLFDDWTEKNPFLYGVSWTSIMEVAIRTNSWIFCYCFLKQVKDAPTRILEELRVGIINMTEYIANHYSRFSSANNHVIVEAYVIGLSGIIFDYEPWITIGISILDTEILRQNYADGINKELSLHYQAFVMEALGLFIRVMKFNHIEVPITWFDILKKMSRYVSNCIGKFGEVIVFGDNDEGKILDLQGEMINYYHYVLELMSMLLEERYVDLSNVHENISWIFSDNNISEAKNKVLYDNSNCICYQEGGHTILKSRDRSILIGIDHAALGFGPIAAHGHADALSFQMFVNGFPVFGDPGTYNYHFTPEDRDYFRKTINHNTVTINDRDQSEMLGAFLWGKKANTKINNCIFNGSEAIIDLFHDGYAPVIHSRRYQFNSVNILRIEDRIKNILNSVNCILTFILGPGFCAQVINNDKIVISNGAREVTMNFSGTHDYVIEEDTMWYSDKYFKREKVVGIRIKISTNKDCTLITTISVK</sequence>
<proteinExistence type="predicted"/>
<protein>
    <submittedName>
        <fullName evidence="7">Heparinase II/III family protein</fullName>
    </submittedName>
</protein>
<dbReference type="RefSeq" id="WP_257912835.1">
    <property type="nucleotide sequence ID" value="NZ_JANPWE010000002.1"/>
</dbReference>
<dbReference type="Proteomes" id="UP001524944">
    <property type="component" value="Unassembled WGS sequence"/>
</dbReference>
<evidence type="ECO:0000313" key="8">
    <source>
        <dbReference type="Proteomes" id="UP001524944"/>
    </source>
</evidence>
<keyword evidence="3" id="KW-0574">Periplasm</keyword>
<dbReference type="Pfam" id="PF16889">
    <property type="entry name" value="Hepar_II_III_N"/>
    <property type="match status" value="1"/>
</dbReference>
<dbReference type="PANTHER" id="PTHR39210:SF1">
    <property type="entry name" value="HEPARIN-SULFATE LYASE"/>
    <property type="match status" value="1"/>
</dbReference>
<organism evidence="7 8">
    <name type="scientific">Dehalobacterium formicoaceticum</name>
    <dbReference type="NCBI Taxonomy" id="51515"/>
    <lineage>
        <taxon>Bacteria</taxon>
        <taxon>Bacillati</taxon>
        <taxon>Bacillota</taxon>
        <taxon>Clostridia</taxon>
        <taxon>Eubacteriales</taxon>
        <taxon>Peptococcaceae</taxon>
        <taxon>Dehalobacterium</taxon>
    </lineage>
</organism>
<dbReference type="InterPro" id="IPR031680">
    <property type="entry name" value="Hepar_II_III_N"/>
</dbReference>
<dbReference type="InterPro" id="IPR012480">
    <property type="entry name" value="Hepar_II_III_C"/>
</dbReference>
<dbReference type="SUPFAM" id="SSF48230">
    <property type="entry name" value="Chondroitin AC/alginate lyase"/>
    <property type="match status" value="1"/>
</dbReference>
<evidence type="ECO:0000313" key="7">
    <source>
        <dbReference type="EMBL" id="MCR6545232.1"/>
    </source>
</evidence>
<keyword evidence="2" id="KW-0732">Signal</keyword>
<dbReference type="Pfam" id="PF07940">
    <property type="entry name" value="Hepar_II_III_C"/>
    <property type="match status" value="1"/>
</dbReference>
<evidence type="ECO:0000256" key="1">
    <source>
        <dbReference type="ARBA" id="ARBA00004418"/>
    </source>
</evidence>
<evidence type="ECO:0000256" key="4">
    <source>
        <dbReference type="ARBA" id="ARBA00023239"/>
    </source>
</evidence>
<feature type="domain" description="Heparin-sulfate lyase N-terminal" evidence="6">
    <location>
        <begin position="96"/>
        <end position="318"/>
    </location>
</feature>
<evidence type="ECO:0000256" key="3">
    <source>
        <dbReference type="ARBA" id="ARBA00022764"/>
    </source>
</evidence>
<name>A0ABT1Y2Y2_9FIRM</name>
<keyword evidence="4" id="KW-0456">Lyase</keyword>